<evidence type="ECO:0000256" key="11">
    <source>
        <dbReference type="ARBA" id="ARBA00022729"/>
    </source>
</evidence>
<evidence type="ECO:0000256" key="18">
    <source>
        <dbReference type="ARBA" id="ARBA00023288"/>
    </source>
</evidence>
<feature type="binding site" evidence="21">
    <location>
        <position position="59"/>
    </location>
    <ligand>
        <name>Zn(2+)</name>
        <dbReference type="ChEBI" id="CHEBI:29105"/>
        <note>catalytic</note>
    </ligand>
</feature>
<dbReference type="PRINTS" id="PR00756">
    <property type="entry name" value="ALADIPTASE"/>
</dbReference>
<evidence type="ECO:0000259" key="24">
    <source>
        <dbReference type="Pfam" id="PF11838"/>
    </source>
</evidence>
<dbReference type="Gene3D" id="1.10.390.10">
    <property type="entry name" value="Neutral Protease Domain 2"/>
    <property type="match status" value="1"/>
</dbReference>
<evidence type="ECO:0000313" key="25">
    <source>
        <dbReference type="EMBL" id="KAL0271355.1"/>
    </source>
</evidence>
<sequence>MVEMTIIEIDWETAMLYEEGISTRSNKQRVATVVAHELAHQWFGNLVTPVWWSDLWLNEGFASYVEYLGVEAVEPSWKILEQFVTQETQNVFALDALRTSHPISIEVHHPDEISEIFDRISYGKGASIIRMMDHFLTSQVFKSGLTRYLKRHKYSNAEQDDLWRALTEQAHEDRVLPKSVTVKTIMDTWTLQTGFPVVTVSRNYDNNTAVVVQEKFLLYKPTTNSSSDIQKQKALWWIPITYTSSDVLNFTSTYPSEWMRREKSITIRGLPSSEDWVIFNVLQTGFYRVNYDERNWKLLIKHLKDKSKMHDIIPTNRAQLIDDSLNLARAGLLNYSIAMDVTQYLYNELDYLPWESALIAFSYLDDMLIRTAGYDMFEEYILKLIQKVYEEIGFRDDMKDPQLVIYKRIYILSWACALGHEDCVKNSVKLFKDWMLSKDPDSENPISPNLKSIVYCTAIRVGGEKEWNFAWERYLNSNVGSEKDLILEALGCSSEIWILSRYLDWSMSETNGIRKQDVAKVFGALSENPVGQMLAFKFLRSQWQKLKNYLGPSMFSISTIVRSATKWINNDLEFSDLVHFAKQNSHDLGAASRAVDQVVEQAAANIRWMESNYETIVKWLTDAVR</sequence>
<evidence type="ECO:0000256" key="15">
    <source>
        <dbReference type="ARBA" id="ARBA00023136"/>
    </source>
</evidence>
<evidence type="ECO:0000256" key="17">
    <source>
        <dbReference type="ARBA" id="ARBA00023180"/>
    </source>
</evidence>
<evidence type="ECO:0000256" key="16">
    <source>
        <dbReference type="ARBA" id="ARBA00023157"/>
    </source>
</evidence>
<keyword evidence="17" id="KW-0325">Glycoprotein</keyword>
<feature type="binding site" evidence="21">
    <location>
        <position position="36"/>
    </location>
    <ligand>
        <name>Zn(2+)</name>
        <dbReference type="ChEBI" id="CHEBI:29105"/>
        <note>catalytic</note>
    </ligand>
</feature>
<dbReference type="InterPro" id="IPR034016">
    <property type="entry name" value="M1_APN-typ"/>
</dbReference>
<keyword evidence="6" id="KW-0031">Aminopeptidase</keyword>
<keyword evidence="11" id="KW-0732">Signal</keyword>
<dbReference type="FunFam" id="1.10.390.10:FF:000013">
    <property type="entry name" value="Aminopeptidase N"/>
    <property type="match status" value="1"/>
</dbReference>
<dbReference type="GO" id="GO:0043171">
    <property type="term" value="P:peptide catabolic process"/>
    <property type="evidence" value="ECO:0007669"/>
    <property type="project" value="TreeGrafter"/>
</dbReference>
<evidence type="ECO:0000256" key="6">
    <source>
        <dbReference type="ARBA" id="ARBA00022438"/>
    </source>
</evidence>
<evidence type="ECO:0000256" key="8">
    <source>
        <dbReference type="ARBA" id="ARBA00022622"/>
    </source>
</evidence>
<keyword evidence="9" id="KW-0645">Protease</keyword>
<evidence type="ECO:0000256" key="12">
    <source>
        <dbReference type="ARBA" id="ARBA00022801"/>
    </source>
</evidence>
<dbReference type="PANTHER" id="PTHR11533:SF294">
    <property type="entry name" value="THYROTROPIN-RELEASING HORMONE-DEGRADING ECTOENZYME"/>
    <property type="match status" value="1"/>
</dbReference>
<dbReference type="GO" id="GO:0005886">
    <property type="term" value="C:plasma membrane"/>
    <property type="evidence" value="ECO:0007669"/>
    <property type="project" value="UniProtKB-SubCell"/>
</dbReference>
<evidence type="ECO:0000256" key="20">
    <source>
        <dbReference type="PIRSR" id="PIRSR634016-1"/>
    </source>
</evidence>
<dbReference type="Gene3D" id="2.60.40.1910">
    <property type="match status" value="1"/>
</dbReference>
<keyword evidence="7" id="KW-1003">Cell membrane</keyword>
<dbReference type="InterPro" id="IPR050344">
    <property type="entry name" value="Peptidase_M1_aminopeptidases"/>
</dbReference>
<dbReference type="GO" id="GO:0042277">
    <property type="term" value="F:peptide binding"/>
    <property type="evidence" value="ECO:0007669"/>
    <property type="project" value="TreeGrafter"/>
</dbReference>
<dbReference type="EC" id="3.4.11.2" evidence="4"/>
<feature type="domain" description="ERAP1-like C-terminal" evidence="24">
    <location>
        <begin position="276"/>
        <end position="602"/>
    </location>
</feature>
<feature type="active site" description="Proton acceptor" evidence="20">
    <location>
        <position position="37"/>
    </location>
</feature>
<keyword evidence="14" id="KW-0482">Metalloprotease</keyword>
<dbReference type="PANTHER" id="PTHR11533">
    <property type="entry name" value="PROTEASE M1 ZINC METALLOPROTEASE"/>
    <property type="match status" value="1"/>
</dbReference>
<comment type="caution">
    <text evidence="25">The sequence shown here is derived from an EMBL/GenBank/DDBJ whole genome shotgun (WGS) entry which is preliminary data.</text>
</comment>
<evidence type="ECO:0000256" key="5">
    <source>
        <dbReference type="ARBA" id="ARBA00015611"/>
    </source>
</evidence>
<dbReference type="CDD" id="cd09601">
    <property type="entry name" value="M1_APN-Q_like"/>
    <property type="match status" value="1"/>
</dbReference>
<feature type="binding site" evidence="21">
    <location>
        <position position="40"/>
    </location>
    <ligand>
        <name>Zn(2+)</name>
        <dbReference type="ChEBI" id="CHEBI:29105"/>
        <note>catalytic</note>
    </ligand>
</feature>
<evidence type="ECO:0000256" key="13">
    <source>
        <dbReference type="ARBA" id="ARBA00022833"/>
    </source>
</evidence>
<keyword evidence="16" id="KW-1015">Disulfide bond</keyword>
<dbReference type="GO" id="GO:0070006">
    <property type="term" value="F:metalloaminopeptidase activity"/>
    <property type="evidence" value="ECO:0007669"/>
    <property type="project" value="TreeGrafter"/>
</dbReference>
<feature type="domain" description="Peptidase M1 membrane alanine aminopeptidase" evidence="23">
    <location>
        <begin position="12"/>
        <end position="189"/>
    </location>
</feature>
<accession>A0AAW2HMY9</accession>
<evidence type="ECO:0000256" key="10">
    <source>
        <dbReference type="ARBA" id="ARBA00022723"/>
    </source>
</evidence>
<evidence type="ECO:0000259" key="23">
    <source>
        <dbReference type="Pfam" id="PF01433"/>
    </source>
</evidence>
<dbReference type="FunFam" id="1.25.50.20:FF:000001">
    <property type="entry name" value="Aminopeptidase"/>
    <property type="match status" value="1"/>
</dbReference>
<keyword evidence="18" id="KW-0449">Lipoprotein</keyword>
<evidence type="ECO:0000256" key="9">
    <source>
        <dbReference type="ARBA" id="ARBA00022670"/>
    </source>
</evidence>
<evidence type="ECO:0000256" key="19">
    <source>
        <dbReference type="ARBA" id="ARBA00042613"/>
    </source>
</evidence>
<protein>
    <recommendedName>
        <fullName evidence="5">Aminopeptidase N</fullName>
        <ecNumber evidence="4">3.4.11.2</ecNumber>
    </recommendedName>
    <alternativeName>
        <fullName evidence="19">Microsomal aminopeptidase</fullName>
    </alternativeName>
</protein>
<dbReference type="InterPro" id="IPR024571">
    <property type="entry name" value="ERAP1-like_C_dom"/>
</dbReference>
<gene>
    <name evidence="25" type="ORF">PYX00_008471</name>
</gene>
<keyword evidence="15" id="KW-0472">Membrane</keyword>
<evidence type="ECO:0000256" key="7">
    <source>
        <dbReference type="ARBA" id="ARBA00022475"/>
    </source>
</evidence>
<dbReference type="AlphaFoldDB" id="A0AAW2HMY9"/>
<evidence type="ECO:0000256" key="2">
    <source>
        <dbReference type="ARBA" id="ARBA00004609"/>
    </source>
</evidence>
<dbReference type="GO" id="GO:0006508">
    <property type="term" value="P:proteolysis"/>
    <property type="evidence" value="ECO:0007669"/>
    <property type="project" value="UniProtKB-KW"/>
</dbReference>
<comment type="cofactor">
    <cofactor evidence="21">
        <name>Zn(2+)</name>
        <dbReference type="ChEBI" id="CHEBI:29105"/>
    </cofactor>
    <text evidence="21">Binds 1 zinc ion per subunit.</text>
</comment>
<dbReference type="GO" id="GO:0016285">
    <property type="term" value="F:alanyl aminopeptidase activity"/>
    <property type="evidence" value="ECO:0007669"/>
    <property type="project" value="UniProtKB-EC"/>
</dbReference>
<dbReference type="GO" id="GO:0008270">
    <property type="term" value="F:zinc ion binding"/>
    <property type="evidence" value="ECO:0007669"/>
    <property type="project" value="InterPro"/>
</dbReference>
<keyword evidence="13 21" id="KW-0862">Zinc</keyword>
<keyword evidence="12" id="KW-0378">Hydrolase</keyword>
<feature type="site" description="Transition state stabilizer" evidence="22">
    <location>
        <position position="122"/>
    </location>
</feature>
<dbReference type="GO" id="GO:0098552">
    <property type="term" value="C:side of membrane"/>
    <property type="evidence" value="ECO:0007669"/>
    <property type="project" value="UniProtKB-KW"/>
</dbReference>
<dbReference type="EMBL" id="JARGDH010000004">
    <property type="protein sequence ID" value="KAL0271355.1"/>
    <property type="molecule type" value="Genomic_DNA"/>
</dbReference>
<name>A0AAW2HMY9_9NEOP</name>
<comment type="subcellular location">
    <subcellularLocation>
        <location evidence="2">Cell membrane</location>
        <topology evidence="2">Lipid-anchor</topology>
        <topology evidence="2">GPI-anchor</topology>
    </subcellularLocation>
</comment>
<keyword evidence="10 21" id="KW-0479">Metal-binding</keyword>
<dbReference type="Gene3D" id="1.25.50.20">
    <property type="match status" value="1"/>
</dbReference>
<keyword evidence="8" id="KW-0336">GPI-anchor</keyword>
<organism evidence="25">
    <name type="scientific">Menopon gallinae</name>
    <name type="common">poultry shaft louse</name>
    <dbReference type="NCBI Taxonomy" id="328185"/>
    <lineage>
        <taxon>Eukaryota</taxon>
        <taxon>Metazoa</taxon>
        <taxon>Ecdysozoa</taxon>
        <taxon>Arthropoda</taxon>
        <taxon>Hexapoda</taxon>
        <taxon>Insecta</taxon>
        <taxon>Pterygota</taxon>
        <taxon>Neoptera</taxon>
        <taxon>Paraneoptera</taxon>
        <taxon>Psocodea</taxon>
        <taxon>Troctomorpha</taxon>
        <taxon>Phthiraptera</taxon>
        <taxon>Amblycera</taxon>
        <taxon>Menoponidae</taxon>
        <taxon>Menopon</taxon>
    </lineage>
</organism>
<evidence type="ECO:0000256" key="3">
    <source>
        <dbReference type="ARBA" id="ARBA00010136"/>
    </source>
</evidence>
<evidence type="ECO:0000256" key="1">
    <source>
        <dbReference type="ARBA" id="ARBA00000098"/>
    </source>
</evidence>
<dbReference type="InterPro" id="IPR001930">
    <property type="entry name" value="Peptidase_M1"/>
</dbReference>
<dbReference type="GO" id="GO:0005737">
    <property type="term" value="C:cytoplasm"/>
    <property type="evidence" value="ECO:0007669"/>
    <property type="project" value="TreeGrafter"/>
</dbReference>
<proteinExistence type="inferred from homology"/>
<evidence type="ECO:0000256" key="4">
    <source>
        <dbReference type="ARBA" id="ARBA00012564"/>
    </source>
</evidence>
<dbReference type="FunFam" id="2.60.40.1910:FF:000008">
    <property type="entry name" value="Aminopeptidase"/>
    <property type="match status" value="1"/>
</dbReference>
<dbReference type="Pfam" id="PF01433">
    <property type="entry name" value="Peptidase_M1"/>
    <property type="match status" value="1"/>
</dbReference>
<dbReference type="InterPro" id="IPR027268">
    <property type="entry name" value="Peptidase_M4/M1_CTD_sf"/>
</dbReference>
<dbReference type="SUPFAM" id="SSF55486">
    <property type="entry name" value="Metalloproteases ('zincins'), catalytic domain"/>
    <property type="match status" value="1"/>
</dbReference>
<dbReference type="GO" id="GO:0005615">
    <property type="term" value="C:extracellular space"/>
    <property type="evidence" value="ECO:0007669"/>
    <property type="project" value="TreeGrafter"/>
</dbReference>
<comment type="similarity">
    <text evidence="3">Belongs to the peptidase M1 family.</text>
</comment>
<evidence type="ECO:0000256" key="21">
    <source>
        <dbReference type="PIRSR" id="PIRSR634016-3"/>
    </source>
</evidence>
<reference evidence="25" key="1">
    <citation type="journal article" date="2024" name="Gigascience">
        <title>Chromosome-level genome of the poultry shaft louse Menopon gallinae provides insight into the host-switching and adaptive evolution of parasitic lice.</title>
        <authorList>
            <person name="Xu Y."/>
            <person name="Ma L."/>
            <person name="Liu S."/>
            <person name="Liang Y."/>
            <person name="Liu Q."/>
            <person name="He Z."/>
            <person name="Tian L."/>
            <person name="Duan Y."/>
            <person name="Cai W."/>
            <person name="Li H."/>
            <person name="Song F."/>
        </authorList>
    </citation>
    <scope>NUCLEOTIDE SEQUENCE</scope>
    <source>
        <strain evidence="25">Cailab_2023a</strain>
    </source>
</reference>
<evidence type="ECO:0000256" key="14">
    <source>
        <dbReference type="ARBA" id="ARBA00023049"/>
    </source>
</evidence>
<evidence type="ECO:0000256" key="22">
    <source>
        <dbReference type="PIRSR" id="PIRSR634016-4"/>
    </source>
</evidence>
<dbReference type="Pfam" id="PF11838">
    <property type="entry name" value="ERAP1_C"/>
    <property type="match status" value="1"/>
</dbReference>
<comment type="catalytic activity">
    <reaction evidence="1">
        <text>Release of an N-terminal amino acid, Xaa-|-Yaa- from a peptide, amide or arylamide. Xaa is preferably Ala, but may be most amino acids including Pro (slow action). When a terminal hydrophobic residue is followed by a prolyl residue, the two may be released as an intact Xaa-Pro dipeptide.</text>
        <dbReference type="EC" id="3.4.11.2"/>
    </reaction>
</comment>
<dbReference type="InterPro" id="IPR014782">
    <property type="entry name" value="Peptidase_M1_dom"/>
</dbReference>